<name>A0A1P8MXL5_9RHOB</name>
<feature type="transmembrane region" description="Helical" evidence="1">
    <location>
        <begin position="115"/>
        <end position="140"/>
    </location>
</feature>
<dbReference type="KEGG" id="tom:BWR18_14620"/>
<evidence type="ECO:0000313" key="3">
    <source>
        <dbReference type="Proteomes" id="UP000186336"/>
    </source>
</evidence>
<keyword evidence="1" id="KW-1133">Transmembrane helix</keyword>
<evidence type="ECO:0000256" key="1">
    <source>
        <dbReference type="SAM" id="Phobius"/>
    </source>
</evidence>
<reference evidence="2 3" key="1">
    <citation type="submission" date="2017-01" db="EMBL/GenBank/DDBJ databases">
        <title>Complete genome of Tateyamaria omphalii DOK1-4 isolated from seawater in Dokdo.</title>
        <authorList>
            <person name="Kim J.H."/>
            <person name="Chi W.-J."/>
        </authorList>
    </citation>
    <scope>NUCLEOTIDE SEQUENCE [LARGE SCALE GENOMIC DNA]</scope>
    <source>
        <strain evidence="2 3">DOK1-4</strain>
    </source>
</reference>
<keyword evidence="1" id="KW-0812">Transmembrane</keyword>
<organism evidence="2 3">
    <name type="scientific">Tateyamaria omphalii</name>
    <dbReference type="NCBI Taxonomy" id="299262"/>
    <lineage>
        <taxon>Bacteria</taxon>
        <taxon>Pseudomonadati</taxon>
        <taxon>Pseudomonadota</taxon>
        <taxon>Alphaproteobacteria</taxon>
        <taxon>Rhodobacterales</taxon>
        <taxon>Roseobacteraceae</taxon>
        <taxon>Tateyamaria</taxon>
    </lineage>
</organism>
<dbReference type="EMBL" id="CP019312">
    <property type="protein sequence ID" value="APX12781.1"/>
    <property type="molecule type" value="Genomic_DNA"/>
</dbReference>
<keyword evidence="3" id="KW-1185">Reference proteome</keyword>
<proteinExistence type="predicted"/>
<accession>A0A1P8MXL5</accession>
<dbReference type="Proteomes" id="UP000186336">
    <property type="component" value="Chromosome"/>
</dbReference>
<keyword evidence="1" id="KW-0472">Membrane</keyword>
<evidence type="ECO:0000313" key="2">
    <source>
        <dbReference type="EMBL" id="APX12781.1"/>
    </source>
</evidence>
<gene>
    <name evidence="2" type="ORF">BWR18_14620</name>
</gene>
<dbReference type="RefSeq" id="WP_076629204.1">
    <property type="nucleotide sequence ID" value="NZ_CP019312.1"/>
</dbReference>
<dbReference type="OrthoDB" id="7848825at2"/>
<dbReference type="AlphaFoldDB" id="A0A1P8MXL5"/>
<protein>
    <submittedName>
        <fullName evidence="2">Uncharacterized protein</fullName>
    </submittedName>
</protein>
<sequence>MTKHLSFWLGVFAAALLAVPIAGGIMGATEQEVRRIAVTVFVVVAGLVVALVVALFFRDWILRKLFGRAEATLDDVSASLIAGVSAASAGDRDAATAHAQALVQRGMGWYAWTGFYRWVIATAVALLLAFGAFMGTVLLFEQNRKLGEQTEVLRAQGERLAEQTGFMQAQTELMQAQTERLQEQTEAAALQNEIAMLNLVSDLRTRMLASARRVSLAEAIGEVDYPLPAKTRLINQEETCEVYVNTGVELTYPPNGATRAAILGLAANSRLAEQVQQALVFLLQDDEPAVVMGAILILDSLDITPPDDLFSIRNGILPAVWLDLEWRLAFSDSIVHMLRCPACVVTVTGSLLYTSQVDGFYGSHNFEVYGDLLDITEFDADNRLQSINATGISIIGNEVSIVGNHLPYIPDVHRLKLGDPNGISWKIKPHLATRNFLAGQRVVDRVLADTCPTLQSFANHNDLFSFRRGPLEPIVPPRGVLDF</sequence>
<feature type="transmembrane region" description="Helical" evidence="1">
    <location>
        <begin position="37"/>
        <end position="57"/>
    </location>
</feature>